<dbReference type="PANTHER" id="PTHR35146">
    <property type="entry name" value="UPF0178 PROTEIN YAII"/>
    <property type="match status" value="1"/>
</dbReference>
<protein>
    <recommendedName>
        <fullName evidence="2">UPF0178 protein J2S77_001378</fullName>
    </recommendedName>
</protein>
<reference evidence="3 4" key="1">
    <citation type="submission" date="2023-07" db="EMBL/GenBank/DDBJ databases">
        <title>Genomic Encyclopedia of Type Strains, Phase IV (KMG-IV): sequencing the most valuable type-strain genomes for metagenomic binning, comparative biology and taxonomic classification.</title>
        <authorList>
            <person name="Goeker M."/>
        </authorList>
    </citation>
    <scope>NUCLEOTIDE SEQUENCE [LARGE SCALE GENOMIC DNA]</scope>
    <source>
        <strain evidence="3 4">DSM 16460</strain>
    </source>
</reference>
<dbReference type="Proteomes" id="UP001224359">
    <property type="component" value="Unassembled WGS sequence"/>
</dbReference>
<evidence type="ECO:0000256" key="2">
    <source>
        <dbReference type="HAMAP-Rule" id="MF_00489"/>
    </source>
</evidence>
<gene>
    <name evidence="3" type="ORF">J2S77_001378</name>
</gene>
<proteinExistence type="inferred from homology"/>
<dbReference type="InterPro" id="IPR003791">
    <property type="entry name" value="UPF0178"/>
</dbReference>
<evidence type="ECO:0000313" key="3">
    <source>
        <dbReference type="EMBL" id="MDQ0159414.1"/>
    </source>
</evidence>
<dbReference type="RefSeq" id="WP_306975869.1">
    <property type="nucleotide sequence ID" value="NZ_JAUSTQ010000004.1"/>
</dbReference>
<sequence length="151" mass="16622">MNILIDADACPVTHETIEEALKHHIPVIMVKSFAHFSPNDQQPGVDAIYVDSESEAADYKIIQNVQKGDLVVTQDYGLASLVLGKGAHAIHHKGMVYTDDNIDGLLQSRYLNALARQSGERSKGPKAFSNENREHFTSSLQKLLDDLGHSV</sequence>
<organism evidence="3 4">
    <name type="scientific">Alkalibacillus salilacus</name>
    <dbReference type="NCBI Taxonomy" id="284582"/>
    <lineage>
        <taxon>Bacteria</taxon>
        <taxon>Bacillati</taxon>
        <taxon>Bacillota</taxon>
        <taxon>Bacilli</taxon>
        <taxon>Bacillales</taxon>
        <taxon>Bacillaceae</taxon>
        <taxon>Alkalibacillus</taxon>
    </lineage>
</organism>
<comment type="similarity">
    <text evidence="1 2">Belongs to the UPF0178 family.</text>
</comment>
<evidence type="ECO:0000256" key="1">
    <source>
        <dbReference type="ARBA" id="ARBA00008522"/>
    </source>
</evidence>
<keyword evidence="4" id="KW-1185">Reference proteome</keyword>
<dbReference type="Pfam" id="PF02639">
    <property type="entry name" value="DUF188"/>
    <property type="match status" value="1"/>
</dbReference>
<evidence type="ECO:0000313" key="4">
    <source>
        <dbReference type="Proteomes" id="UP001224359"/>
    </source>
</evidence>
<accession>A0ABT9VEL8</accession>
<name>A0ABT9VEL8_9BACI</name>
<dbReference type="NCBIfam" id="NF001095">
    <property type="entry name" value="PRK00124.1"/>
    <property type="match status" value="1"/>
</dbReference>
<dbReference type="HAMAP" id="MF_00489">
    <property type="entry name" value="UPF0178"/>
    <property type="match status" value="1"/>
</dbReference>
<dbReference type="PANTHER" id="PTHR35146:SF1">
    <property type="entry name" value="UPF0178 PROTEIN YAII"/>
    <property type="match status" value="1"/>
</dbReference>
<comment type="caution">
    <text evidence="3">The sequence shown here is derived from an EMBL/GenBank/DDBJ whole genome shotgun (WGS) entry which is preliminary data.</text>
</comment>
<dbReference type="EMBL" id="JAUSTQ010000004">
    <property type="protein sequence ID" value="MDQ0159414.1"/>
    <property type="molecule type" value="Genomic_DNA"/>
</dbReference>